<keyword evidence="12" id="KW-0393">Immunoglobulin domain</keyword>
<dbReference type="GeneID" id="103188603"/>
<evidence type="ECO:0000256" key="8">
    <source>
        <dbReference type="ARBA" id="ARBA00022949"/>
    </source>
</evidence>
<dbReference type="Proteomes" id="UP000314986">
    <property type="component" value="Unassembled WGS sequence"/>
</dbReference>
<dbReference type="OMA" id="ASEYRWY"/>
<dbReference type="Gene3D" id="2.60.40.10">
    <property type="entry name" value="Immunoglobulins"/>
    <property type="match status" value="2"/>
</dbReference>
<dbReference type="GO" id="GO:0007159">
    <property type="term" value="P:leukocyte cell-cell adhesion"/>
    <property type="evidence" value="ECO:0007669"/>
    <property type="project" value="TreeGrafter"/>
</dbReference>
<evidence type="ECO:0000256" key="14">
    <source>
        <dbReference type="SAM" id="Phobius"/>
    </source>
</evidence>
<evidence type="ECO:0000256" key="13">
    <source>
        <dbReference type="SAM" id="MobiDB-lite"/>
    </source>
</evidence>
<dbReference type="InterPro" id="IPR013106">
    <property type="entry name" value="Ig_V-set"/>
</dbReference>
<comment type="subcellular location">
    <subcellularLocation>
        <location evidence="2">Cell junction</location>
        <location evidence="2">Tight junction</location>
    </subcellularLocation>
    <subcellularLocation>
        <location evidence="1">Cell membrane</location>
        <topology evidence="1">Single-pass type I membrane protein</topology>
    </subcellularLocation>
</comment>
<accession>V9KX74</accession>
<feature type="chain" id="PRO_5044739590" evidence="15">
    <location>
        <begin position="24"/>
        <end position="295"/>
    </location>
</feature>
<evidence type="ECO:0000259" key="16">
    <source>
        <dbReference type="PROSITE" id="PS50835"/>
    </source>
</evidence>
<evidence type="ECO:0000256" key="3">
    <source>
        <dbReference type="ARBA" id="ARBA00008637"/>
    </source>
</evidence>
<reference evidence="17 19" key="3">
    <citation type="journal article" date="2014" name="Nature">
        <title>Elephant shark genome provides unique insights into gnathostome evolution.</title>
        <authorList>
            <consortium name="International Elephant Shark Genome Sequencing Consortium"/>
            <person name="Venkatesh B."/>
            <person name="Lee A.P."/>
            <person name="Ravi V."/>
            <person name="Maurya A.K."/>
            <person name="Lian M.M."/>
            <person name="Swann J.B."/>
            <person name="Ohta Y."/>
            <person name="Flajnik M.F."/>
            <person name="Sutoh Y."/>
            <person name="Kasahara M."/>
            <person name="Hoon S."/>
            <person name="Gangu V."/>
            <person name="Roy S.W."/>
            <person name="Irimia M."/>
            <person name="Korzh V."/>
            <person name="Kondrychyn I."/>
            <person name="Lim Z.W."/>
            <person name="Tay B.H."/>
            <person name="Tohari S."/>
            <person name="Kong K.W."/>
            <person name="Ho S."/>
            <person name="Lorente-Galdos B."/>
            <person name="Quilez J."/>
            <person name="Marques-Bonet T."/>
            <person name="Raney B.J."/>
            <person name="Ingham P.W."/>
            <person name="Tay A."/>
            <person name="Hillier L.W."/>
            <person name="Minx P."/>
            <person name="Boehm T."/>
            <person name="Wilson R.K."/>
            <person name="Brenner S."/>
            <person name="Warren W.C."/>
        </authorList>
    </citation>
    <scope>NUCLEOTIDE SEQUENCE</scope>
    <source>
        <tissue evidence="17">Heart</tissue>
    </source>
</reference>
<dbReference type="PROSITE" id="PS50835">
    <property type="entry name" value="IG_LIKE"/>
    <property type="match status" value="2"/>
</dbReference>
<comment type="similarity">
    <text evidence="3">Belongs to the immunoglobulin superfamily.</text>
</comment>
<dbReference type="GeneTree" id="ENSGT00940000160634"/>
<evidence type="ECO:0000256" key="10">
    <source>
        <dbReference type="ARBA" id="ARBA00023136"/>
    </source>
</evidence>
<sequence length="295" mass="32229">MFQVLLFSLSLLQAGFLIPGGDGVVMTSSNQNIEVREFERVLLPCKYDLERPQIARLEWKKIKKSQISFVYYAGGLMKEYQGRAEMSKSNIILQKVTRADAATYRCEVSAKDDSKSFAQSVIVLIVFVPPAVPTCKVPSSGTTGAVVKLSCFESEGWPPSKYTWYKDNLALTDNPARVKASTNTSYKVNRTSGSLVFTTVKKGNSGKYHCLASNGIGQAKNCSAKFMQINDLNVGAIVVSVVIVALVLSLCGLGVCYAHRKGYLGKKSASKKRTSDDKSGSSSNKDFKHTKSFVI</sequence>
<reference evidence="18" key="4">
    <citation type="submission" date="2025-05" db="UniProtKB">
        <authorList>
            <consortium name="Ensembl"/>
        </authorList>
    </citation>
    <scope>IDENTIFICATION</scope>
</reference>
<evidence type="ECO:0000313" key="17">
    <source>
        <dbReference type="EMBL" id="AFP03211.1"/>
    </source>
</evidence>
<name>V9KX74_CALMI</name>
<evidence type="ECO:0000256" key="9">
    <source>
        <dbReference type="ARBA" id="ARBA00022989"/>
    </source>
</evidence>
<evidence type="ECO:0000256" key="5">
    <source>
        <dbReference type="ARBA" id="ARBA00022475"/>
    </source>
</evidence>
<dbReference type="SMART" id="SM00409">
    <property type="entry name" value="IG"/>
    <property type="match status" value="2"/>
</dbReference>
<dbReference type="GO" id="GO:0009986">
    <property type="term" value="C:cell surface"/>
    <property type="evidence" value="ECO:0007669"/>
    <property type="project" value="TreeGrafter"/>
</dbReference>
<keyword evidence="10 14" id="KW-0472">Membrane</keyword>
<evidence type="ECO:0000256" key="7">
    <source>
        <dbReference type="ARBA" id="ARBA00022729"/>
    </source>
</evidence>
<protein>
    <submittedName>
        <fullName evidence="17">Junctional adhesion molecule 2</fullName>
    </submittedName>
</protein>
<organism evidence="17">
    <name type="scientific">Callorhinchus milii</name>
    <name type="common">Ghost shark</name>
    <dbReference type="NCBI Taxonomy" id="7868"/>
    <lineage>
        <taxon>Eukaryota</taxon>
        <taxon>Metazoa</taxon>
        <taxon>Chordata</taxon>
        <taxon>Craniata</taxon>
        <taxon>Vertebrata</taxon>
        <taxon>Chondrichthyes</taxon>
        <taxon>Holocephali</taxon>
        <taxon>Chimaeriformes</taxon>
        <taxon>Callorhinchidae</taxon>
        <taxon>Callorhinchus</taxon>
    </lineage>
</organism>
<evidence type="ECO:0000313" key="18">
    <source>
        <dbReference type="Ensembl" id="ENSCMIP00000001024.1"/>
    </source>
</evidence>
<dbReference type="Pfam" id="PF13927">
    <property type="entry name" value="Ig_3"/>
    <property type="match status" value="1"/>
</dbReference>
<keyword evidence="7 15" id="KW-0732">Signal</keyword>
<dbReference type="RefSeq" id="XP_042190496.1">
    <property type="nucleotide sequence ID" value="XM_042334562.1"/>
</dbReference>
<dbReference type="PANTHER" id="PTHR44663:SF2">
    <property type="entry name" value="JUNCTIONAL ADHESION MOLECULE B"/>
    <property type="match status" value="1"/>
</dbReference>
<keyword evidence="5" id="KW-1003">Cell membrane</keyword>
<feature type="region of interest" description="Disordered" evidence="13">
    <location>
        <begin position="268"/>
        <end position="295"/>
    </location>
</feature>
<keyword evidence="9 14" id="KW-1133">Transmembrane helix</keyword>
<evidence type="ECO:0000256" key="12">
    <source>
        <dbReference type="ARBA" id="ARBA00023319"/>
    </source>
</evidence>
<dbReference type="FunFam" id="2.60.40.10:FF:000342">
    <property type="entry name" value="Junctional adhesion molecule A"/>
    <property type="match status" value="1"/>
</dbReference>
<feature type="signal peptide" evidence="15">
    <location>
        <begin position="1"/>
        <end position="23"/>
    </location>
</feature>
<dbReference type="Ensembl" id="ENSCMIT00000001077.1">
    <property type="protein sequence ID" value="ENSCMIP00000001024.1"/>
    <property type="gene ID" value="ENSCMIG00000000671.1"/>
</dbReference>
<reference evidence="19" key="1">
    <citation type="journal article" date="2006" name="Science">
        <title>Ancient noncoding elements conserved in the human genome.</title>
        <authorList>
            <person name="Venkatesh B."/>
            <person name="Kirkness E.F."/>
            <person name="Loh Y.H."/>
            <person name="Halpern A.L."/>
            <person name="Lee A.P."/>
            <person name="Johnson J."/>
            <person name="Dandona N."/>
            <person name="Viswanathan L.D."/>
            <person name="Tay A."/>
            <person name="Venter J.C."/>
            <person name="Strausberg R.L."/>
            <person name="Brenner S."/>
        </authorList>
    </citation>
    <scope>NUCLEOTIDE SEQUENCE [LARGE SCALE GENOMIC DNA]</scope>
</reference>
<keyword evidence="4" id="KW-0796">Tight junction</keyword>
<evidence type="ECO:0000256" key="6">
    <source>
        <dbReference type="ARBA" id="ARBA00022692"/>
    </source>
</evidence>
<dbReference type="GO" id="GO:0098636">
    <property type="term" value="C:protein complex involved in cell adhesion"/>
    <property type="evidence" value="ECO:0007669"/>
    <property type="project" value="TreeGrafter"/>
</dbReference>
<dbReference type="EMBL" id="JW870693">
    <property type="protein sequence ID" value="AFP03211.1"/>
    <property type="molecule type" value="mRNA"/>
</dbReference>
<proteinExistence type="evidence at transcript level"/>
<dbReference type="Pfam" id="PF07686">
    <property type="entry name" value="V-set"/>
    <property type="match status" value="1"/>
</dbReference>
<keyword evidence="11" id="KW-1015">Disulfide bond</keyword>
<dbReference type="InterPro" id="IPR003598">
    <property type="entry name" value="Ig_sub2"/>
</dbReference>
<gene>
    <name evidence="18" type="primary">jam2a</name>
</gene>
<dbReference type="SUPFAM" id="SSF48726">
    <property type="entry name" value="Immunoglobulin"/>
    <property type="match status" value="2"/>
</dbReference>
<dbReference type="PANTHER" id="PTHR44663">
    <property type="entry name" value="JUNCTIONAL ADHESION MOLECULE B"/>
    <property type="match status" value="1"/>
</dbReference>
<dbReference type="InterPro" id="IPR036179">
    <property type="entry name" value="Ig-like_dom_sf"/>
</dbReference>
<keyword evidence="8" id="KW-0965">Cell junction</keyword>
<feature type="compositionally biased region" description="Basic and acidic residues" evidence="13">
    <location>
        <begin position="273"/>
        <end position="289"/>
    </location>
</feature>
<evidence type="ECO:0000256" key="15">
    <source>
        <dbReference type="SAM" id="SignalP"/>
    </source>
</evidence>
<dbReference type="GO" id="GO:0005923">
    <property type="term" value="C:bicellular tight junction"/>
    <property type="evidence" value="ECO:0007669"/>
    <property type="project" value="UniProtKB-SubCell"/>
</dbReference>
<dbReference type="SMART" id="SM00408">
    <property type="entry name" value="IGc2"/>
    <property type="match status" value="2"/>
</dbReference>
<feature type="domain" description="Ig-like" evidence="16">
    <location>
        <begin position="19"/>
        <end position="118"/>
    </location>
</feature>
<evidence type="ECO:0000256" key="2">
    <source>
        <dbReference type="ARBA" id="ARBA00004435"/>
    </source>
</evidence>
<feature type="transmembrane region" description="Helical" evidence="14">
    <location>
        <begin position="234"/>
        <end position="258"/>
    </location>
</feature>
<dbReference type="InterPro" id="IPR042625">
    <property type="entry name" value="JAM2"/>
</dbReference>
<evidence type="ECO:0000256" key="11">
    <source>
        <dbReference type="ARBA" id="ARBA00023157"/>
    </source>
</evidence>
<dbReference type="InterPro" id="IPR007110">
    <property type="entry name" value="Ig-like_dom"/>
</dbReference>
<keyword evidence="6 14" id="KW-0812">Transmembrane</keyword>
<reference evidence="19" key="2">
    <citation type="journal article" date="2007" name="PLoS Biol.">
        <title>Survey sequencing and comparative analysis of the elephant shark (Callorhinchus milii) genome.</title>
        <authorList>
            <person name="Venkatesh B."/>
            <person name="Kirkness E.F."/>
            <person name="Loh Y.H."/>
            <person name="Halpern A.L."/>
            <person name="Lee A.P."/>
            <person name="Johnson J."/>
            <person name="Dandona N."/>
            <person name="Viswanathan L.D."/>
            <person name="Tay A."/>
            <person name="Venter J.C."/>
            <person name="Strausberg R.L."/>
            <person name="Brenner S."/>
        </authorList>
    </citation>
    <scope>NUCLEOTIDE SEQUENCE [LARGE SCALE GENOMIC DNA]</scope>
</reference>
<evidence type="ECO:0000313" key="19">
    <source>
        <dbReference type="Proteomes" id="UP000314986"/>
    </source>
</evidence>
<evidence type="ECO:0000256" key="4">
    <source>
        <dbReference type="ARBA" id="ARBA00022427"/>
    </source>
</evidence>
<dbReference type="InterPro" id="IPR013783">
    <property type="entry name" value="Ig-like_fold"/>
</dbReference>
<dbReference type="AlphaFoldDB" id="V9KX74"/>
<evidence type="ECO:0000256" key="1">
    <source>
        <dbReference type="ARBA" id="ARBA00004251"/>
    </source>
</evidence>
<dbReference type="GO" id="GO:0005886">
    <property type="term" value="C:plasma membrane"/>
    <property type="evidence" value="ECO:0007669"/>
    <property type="project" value="UniProtKB-SubCell"/>
</dbReference>
<feature type="domain" description="Ig-like" evidence="16">
    <location>
        <begin position="130"/>
        <end position="223"/>
    </location>
</feature>
<dbReference type="InterPro" id="IPR003599">
    <property type="entry name" value="Ig_sub"/>
</dbReference>
<keyword evidence="19" id="KW-1185">Reference proteome</keyword>